<keyword evidence="5" id="KW-0808">Transferase</keyword>
<comment type="catalytic activity">
    <reaction evidence="1">
        <text>ATP + protein L-histidine = ADP + protein N-phospho-L-histidine.</text>
        <dbReference type="EC" id="2.7.13.3"/>
    </reaction>
</comment>
<dbReference type="Pfam" id="PF02518">
    <property type="entry name" value="HATPase_c"/>
    <property type="match status" value="1"/>
</dbReference>
<evidence type="ECO:0000256" key="8">
    <source>
        <dbReference type="ARBA" id="ARBA00022989"/>
    </source>
</evidence>
<dbReference type="InterPro" id="IPR003661">
    <property type="entry name" value="HisK_dim/P_dom"/>
</dbReference>
<dbReference type="SUPFAM" id="SSF47384">
    <property type="entry name" value="Homodimeric domain of signal transducing histidine kinase"/>
    <property type="match status" value="1"/>
</dbReference>
<dbReference type="Gene3D" id="6.10.340.10">
    <property type="match status" value="1"/>
</dbReference>
<dbReference type="SMART" id="SM00304">
    <property type="entry name" value="HAMP"/>
    <property type="match status" value="1"/>
</dbReference>
<dbReference type="CDD" id="cd00082">
    <property type="entry name" value="HisKA"/>
    <property type="match status" value="1"/>
</dbReference>
<comment type="subcellular location">
    <subcellularLocation>
        <location evidence="2">Cell membrane</location>
    </subcellularLocation>
</comment>
<dbReference type="Gene3D" id="1.10.287.130">
    <property type="match status" value="1"/>
</dbReference>
<feature type="domain" description="HAMP" evidence="12">
    <location>
        <begin position="295"/>
        <end position="347"/>
    </location>
</feature>
<dbReference type="InterPro" id="IPR003660">
    <property type="entry name" value="HAMP_dom"/>
</dbReference>
<comment type="caution">
    <text evidence="13">The sequence shown here is derived from an EMBL/GenBank/DDBJ whole genome shotgun (WGS) entry which is preliminary data.</text>
</comment>
<dbReference type="InterPro" id="IPR036097">
    <property type="entry name" value="HisK_dim/P_sf"/>
</dbReference>
<evidence type="ECO:0000313" key="14">
    <source>
        <dbReference type="Proteomes" id="UP001499974"/>
    </source>
</evidence>
<name>A0ABP8Y0U9_9ACTN</name>
<organism evidence="13 14">
    <name type="scientific">Nocardioides conyzicola</name>
    <dbReference type="NCBI Taxonomy" id="1651781"/>
    <lineage>
        <taxon>Bacteria</taxon>
        <taxon>Bacillati</taxon>
        <taxon>Actinomycetota</taxon>
        <taxon>Actinomycetes</taxon>
        <taxon>Propionibacteriales</taxon>
        <taxon>Nocardioidaceae</taxon>
        <taxon>Nocardioides</taxon>
    </lineage>
</organism>
<evidence type="ECO:0000256" key="3">
    <source>
        <dbReference type="ARBA" id="ARBA00012438"/>
    </source>
</evidence>
<dbReference type="PROSITE" id="PS50885">
    <property type="entry name" value="HAMP"/>
    <property type="match status" value="1"/>
</dbReference>
<evidence type="ECO:0000256" key="6">
    <source>
        <dbReference type="ARBA" id="ARBA00022692"/>
    </source>
</evidence>
<evidence type="ECO:0000256" key="1">
    <source>
        <dbReference type="ARBA" id="ARBA00000085"/>
    </source>
</evidence>
<keyword evidence="4" id="KW-0597">Phosphoprotein</keyword>
<dbReference type="GO" id="GO:0016301">
    <property type="term" value="F:kinase activity"/>
    <property type="evidence" value="ECO:0007669"/>
    <property type="project" value="UniProtKB-KW"/>
</dbReference>
<dbReference type="SMART" id="SM00387">
    <property type="entry name" value="HATPase_c"/>
    <property type="match status" value="1"/>
</dbReference>
<dbReference type="Proteomes" id="UP001499974">
    <property type="component" value="Unassembled WGS sequence"/>
</dbReference>
<evidence type="ECO:0000256" key="9">
    <source>
        <dbReference type="ARBA" id="ARBA00023012"/>
    </source>
</evidence>
<keyword evidence="10" id="KW-0472">Membrane</keyword>
<dbReference type="EMBL" id="BAABKM010000004">
    <property type="protein sequence ID" value="GAA4718370.1"/>
    <property type="molecule type" value="Genomic_DNA"/>
</dbReference>
<dbReference type="SUPFAM" id="SSF158472">
    <property type="entry name" value="HAMP domain-like"/>
    <property type="match status" value="1"/>
</dbReference>
<dbReference type="PANTHER" id="PTHR43711">
    <property type="entry name" value="TWO-COMPONENT HISTIDINE KINASE"/>
    <property type="match status" value="1"/>
</dbReference>
<keyword evidence="6 10" id="KW-0812">Transmembrane</keyword>
<evidence type="ECO:0000256" key="7">
    <source>
        <dbReference type="ARBA" id="ARBA00022777"/>
    </source>
</evidence>
<evidence type="ECO:0000256" key="2">
    <source>
        <dbReference type="ARBA" id="ARBA00004236"/>
    </source>
</evidence>
<evidence type="ECO:0000313" key="13">
    <source>
        <dbReference type="EMBL" id="GAA4718370.1"/>
    </source>
</evidence>
<dbReference type="InterPro" id="IPR050736">
    <property type="entry name" value="Sensor_HK_Regulatory"/>
</dbReference>
<keyword evidence="9" id="KW-0902">Two-component regulatory system</keyword>
<feature type="domain" description="Histidine kinase" evidence="11">
    <location>
        <begin position="355"/>
        <end position="562"/>
    </location>
</feature>
<dbReference type="InterPro" id="IPR036890">
    <property type="entry name" value="HATPase_C_sf"/>
</dbReference>
<dbReference type="PROSITE" id="PS50109">
    <property type="entry name" value="HIS_KIN"/>
    <property type="match status" value="1"/>
</dbReference>
<proteinExistence type="predicted"/>
<keyword evidence="7 13" id="KW-0418">Kinase</keyword>
<dbReference type="PANTHER" id="PTHR43711:SF1">
    <property type="entry name" value="HISTIDINE KINASE 1"/>
    <property type="match status" value="1"/>
</dbReference>
<reference evidence="14" key="1">
    <citation type="journal article" date="2019" name="Int. J. Syst. Evol. Microbiol.">
        <title>The Global Catalogue of Microorganisms (GCM) 10K type strain sequencing project: providing services to taxonomists for standard genome sequencing and annotation.</title>
        <authorList>
            <consortium name="The Broad Institute Genomics Platform"/>
            <consortium name="The Broad Institute Genome Sequencing Center for Infectious Disease"/>
            <person name="Wu L."/>
            <person name="Ma J."/>
        </authorList>
    </citation>
    <scope>NUCLEOTIDE SEQUENCE [LARGE SCALE GENOMIC DNA]</scope>
    <source>
        <strain evidence="14">JCM 18531</strain>
    </source>
</reference>
<evidence type="ECO:0000259" key="12">
    <source>
        <dbReference type="PROSITE" id="PS50885"/>
    </source>
</evidence>
<protein>
    <recommendedName>
        <fullName evidence="3">histidine kinase</fullName>
        <ecNumber evidence="3">2.7.13.3</ecNumber>
    </recommendedName>
</protein>
<sequence length="562" mass="59587">MAVSRVPWRRSLLVRIVAVGGLIALVAVAAATWATVRATTVAVRDAQQSSLHAEARIYDELVGYAATHRDWSGARSLVRTLAREADRQVTVTDGSGRVLVDSAGEQDRRSPAQARATLDPLAVDPVLLAGADAVIEPAPAETGPVACGAGSCRRWVVDPSAPMDDRVVPHAPGPTDAQTAGIAATDRSRKWLALVDQVDRCLGRAGLRPSSGVTDTFGVIVTQARRHGAVAACAEQARRSWYDGRVAAPALLFVSGEAGSAEVFWDFSRDSQQRIVVLAGGVVLVVLALCLVFGGSLVRPLRRMAVAAHRAGDGDLDARVPHRRSDEIGEVARAFNQMADRRQQLEEARRRMVSDVSHELRTPLANVRGWLEAVQDGLAEPDERLVASLHEETLHLQRLVDDLHDLSLGDAGELRLEPVDIGLVAFLEQVADGFRGAAGSASVAVRVEAEPDATVRADPVRMRQAVGNLVANAVRHTPPGGVVTLRGRTGVIEVADTGAGIPAEELPHVFDRFRRADAARSRTTGGSGLGLAIVRQIVEAHGGLITLDSEVGAGTTARIALP</sequence>
<dbReference type="CDD" id="cd06225">
    <property type="entry name" value="HAMP"/>
    <property type="match status" value="1"/>
</dbReference>
<dbReference type="SUPFAM" id="SSF55874">
    <property type="entry name" value="ATPase domain of HSP90 chaperone/DNA topoisomerase II/histidine kinase"/>
    <property type="match status" value="1"/>
</dbReference>
<evidence type="ECO:0000256" key="10">
    <source>
        <dbReference type="SAM" id="Phobius"/>
    </source>
</evidence>
<keyword evidence="8 10" id="KW-1133">Transmembrane helix</keyword>
<dbReference type="Pfam" id="PF00512">
    <property type="entry name" value="HisKA"/>
    <property type="match status" value="1"/>
</dbReference>
<dbReference type="CDD" id="cd00075">
    <property type="entry name" value="HATPase"/>
    <property type="match status" value="1"/>
</dbReference>
<keyword evidence="14" id="KW-1185">Reference proteome</keyword>
<dbReference type="RefSeq" id="WP_345523737.1">
    <property type="nucleotide sequence ID" value="NZ_BAABKM010000004.1"/>
</dbReference>
<feature type="transmembrane region" description="Helical" evidence="10">
    <location>
        <begin position="12"/>
        <end position="34"/>
    </location>
</feature>
<gene>
    <name evidence="13" type="ORF">GCM10023349_42940</name>
</gene>
<dbReference type="SMART" id="SM00388">
    <property type="entry name" value="HisKA"/>
    <property type="match status" value="1"/>
</dbReference>
<dbReference type="Gene3D" id="3.30.565.10">
    <property type="entry name" value="Histidine kinase-like ATPase, C-terminal domain"/>
    <property type="match status" value="1"/>
</dbReference>
<evidence type="ECO:0000256" key="5">
    <source>
        <dbReference type="ARBA" id="ARBA00022679"/>
    </source>
</evidence>
<dbReference type="InterPro" id="IPR003594">
    <property type="entry name" value="HATPase_dom"/>
</dbReference>
<evidence type="ECO:0000259" key="11">
    <source>
        <dbReference type="PROSITE" id="PS50109"/>
    </source>
</evidence>
<accession>A0ABP8Y0U9</accession>
<dbReference type="InterPro" id="IPR005467">
    <property type="entry name" value="His_kinase_dom"/>
</dbReference>
<dbReference type="PRINTS" id="PR00344">
    <property type="entry name" value="BCTRLSENSOR"/>
</dbReference>
<feature type="transmembrane region" description="Helical" evidence="10">
    <location>
        <begin position="275"/>
        <end position="294"/>
    </location>
</feature>
<dbReference type="EC" id="2.7.13.3" evidence="3"/>
<dbReference type="InterPro" id="IPR004358">
    <property type="entry name" value="Sig_transdc_His_kin-like_C"/>
</dbReference>
<dbReference type="Pfam" id="PF00672">
    <property type="entry name" value="HAMP"/>
    <property type="match status" value="1"/>
</dbReference>
<evidence type="ECO:0000256" key="4">
    <source>
        <dbReference type="ARBA" id="ARBA00022553"/>
    </source>
</evidence>